<proteinExistence type="predicted"/>
<dbReference type="AlphaFoldDB" id="A0A7J0EHB9"/>
<name>A0A7J0EHB9_9ERIC</name>
<keyword evidence="2" id="KW-1185">Reference proteome</keyword>
<sequence>MIPTGYMTFTFIANHHRFWTSIGRREDDSLCRNHRSLAMAMVIKKGTKGTTVISSPRGALRDHGRDTPVRAIFGCGLISRASGEESRERKIMPNNGEVGLEGEEIKERPKSRTISFRQTGCITGQTSHRNHKPPVTIITAGSLINHHRPIYHNYYNHSYHH</sequence>
<gene>
    <name evidence="1" type="ORF">Acr_03g0018110</name>
</gene>
<accession>A0A7J0EHB9</accession>
<evidence type="ECO:0000313" key="1">
    <source>
        <dbReference type="EMBL" id="GFY85037.1"/>
    </source>
</evidence>
<dbReference type="EMBL" id="BJWL01000003">
    <property type="protein sequence ID" value="GFY85037.1"/>
    <property type="molecule type" value="Genomic_DNA"/>
</dbReference>
<organism evidence="1 2">
    <name type="scientific">Actinidia rufa</name>
    <dbReference type="NCBI Taxonomy" id="165716"/>
    <lineage>
        <taxon>Eukaryota</taxon>
        <taxon>Viridiplantae</taxon>
        <taxon>Streptophyta</taxon>
        <taxon>Embryophyta</taxon>
        <taxon>Tracheophyta</taxon>
        <taxon>Spermatophyta</taxon>
        <taxon>Magnoliopsida</taxon>
        <taxon>eudicotyledons</taxon>
        <taxon>Gunneridae</taxon>
        <taxon>Pentapetalae</taxon>
        <taxon>asterids</taxon>
        <taxon>Ericales</taxon>
        <taxon>Actinidiaceae</taxon>
        <taxon>Actinidia</taxon>
    </lineage>
</organism>
<reference evidence="1 2" key="1">
    <citation type="submission" date="2019-07" db="EMBL/GenBank/DDBJ databases">
        <title>De Novo Assembly of kiwifruit Actinidia rufa.</title>
        <authorList>
            <person name="Sugita-Konishi S."/>
            <person name="Sato K."/>
            <person name="Mori E."/>
            <person name="Abe Y."/>
            <person name="Kisaki G."/>
            <person name="Hamano K."/>
            <person name="Suezawa K."/>
            <person name="Otani M."/>
            <person name="Fukuda T."/>
            <person name="Manabe T."/>
            <person name="Gomi K."/>
            <person name="Tabuchi M."/>
            <person name="Akimitsu K."/>
            <person name="Kataoka I."/>
        </authorList>
    </citation>
    <scope>NUCLEOTIDE SEQUENCE [LARGE SCALE GENOMIC DNA]</scope>
    <source>
        <strain evidence="2">cv. Fuchu</strain>
    </source>
</reference>
<dbReference type="Proteomes" id="UP000585474">
    <property type="component" value="Unassembled WGS sequence"/>
</dbReference>
<evidence type="ECO:0000313" key="2">
    <source>
        <dbReference type="Proteomes" id="UP000585474"/>
    </source>
</evidence>
<comment type="caution">
    <text evidence="1">The sequence shown here is derived from an EMBL/GenBank/DDBJ whole genome shotgun (WGS) entry which is preliminary data.</text>
</comment>
<protein>
    <submittedName>
        <fullName evidence="1">Uncharacterized protein</fullName>
    </submittedName>
</protein>